<feature type="compositionally biased region" description="Polar residues" evidence="5">
    <location>
        <begin position="1"/>
        <end position="10"/>
    </location>
</feature>
<dbReference type="InterPro" id="IPR029021">
    <property type="entry name" value="Prot-tyrosine_phosphatase-like"/>
</dbReference>
<dbReference type="Gene3D" id="3.90.190.10">
    <property type="entry name" value="Protein tyrosine phosphatase superfamily"/>
    <property type="match status" value="1"/>
</dbReference>
<comment type="caution">
    <text evidence="7">The sequence shown here is derived from an EMBL/GenBank/DDBJ whole genome shotgun (WGS) entry which is preliminary data.</text>
</comment>
<dbReference type="SUPFAM" id="SSF52799">
    <property type="entry name" value="(Phosphotyrosine protein) phosphatases II"/>
    <property type="match status" value="1"/>
</dbReference>
<reference evidence="7 8" key="1">
    <citation type="submission" date="2024-02" db="EMBL/GenBank/DDBJ databases">
        <authorList>
            <person name="Chen Y."/>
            <person name="Shah S."/>
            <person name="Dougan E. K."/>
            <person name="Thang M."/>
            <person name="Chan C."/>
        </authorList>
    </citation>
    <scope>NUCLEOTIDE SEQUENCE [LARGE SCALE GENOMIC DNA]</scope>
</reference>
<comment type="similarity">
    <text evidence="1">Belongs to the protein-tyrosine phosphatase family. Non-receptor class dual specificity subfamily.</text>
</comment>
<evidence type="ECO:0000256" key="3">
    <source>
        <dbReference type="ARBA" id="ARBA00022801"/>
    </source>
</evidence>
<dbReference type="InterPro" id="IPR000340">
    <property type="entry name" value="Dual-sp_phosphatase_cat-dom"/>
</dbReference>
<evidence type="ECO:0000256" key="5">
    <source>
        <dbReference type="SAM" id="MobiDB-lite"/>
    </source>
</evidence>
<feature type="region of interest" description="Disordered" evidence="5">
    <location>
        <begin position="1"/>
        <end position="34"/>
    </location>
</feature>
<sequence length="963" mass="104824">AAFANSTGRNRTPDYSMPSSVGSKAVGQKGPGKWKKWTPEAVLRTAFASENAAVRQVAEQVDGGSASHSALCKLFVAGLIFKQQEAGFARFLEQHEDGLEYALTNMMFDETELEINLHEVGLGAWSILASQSQMTFKEKDKDPVDFDFIRVPVALPNKQAATMWPALCAGEGGLWPGLSDVRAKLRAVLVTCDAAPANLKLLGHLTSVVDAKTLVLPFLCLQHRTGNVIERATKLLGTLTGSYAVAKTLRSGAVVRKLTANVRSILAQKLVVVDQVPPGLEGEWATGRVVAKKILELALGCDDENDQAGIGKEFLQFFGGPWTGPGFDTCRGLWPGPSMVTDQVLKSRLQAMSSVLVSDTYGSVDVVGYWWVAVIVSRSCTMHVILDMSASSPECFGKLWLGGEHASGDVHMLQSHCITIVLPASRKPAPAESLNIKVLDYVDGTALAAGDVRLEDFLAVADKVIDYLQKGHGILVCCKNGAHRSATLTVLLVMRLTGWDAMRAFNYVSQLRNIVDLTSVAPPSAHRRHQPRPIEFLQSQEDRIIANAFDLAGNLVVTPISYRKKAAELGFETIGSRAKSMPGPKKVAQKLKDLCSELEALDAKLLSAVTSGQTCPKKPEPEPHSSAAAQPATQEPAEAEPNEAMPQRPHEEGSEATEPAAQGLSAEVKAEPQDRGNDMDVDYDPDDKEDEANEPPATEAKPVDFASLAAKQESEVREEVMDRVLALLEQQKVQRQAMMARQEEEQLRANWQDEAFRAVLGADPLKALPLLDEANSATILQMVDGNGLNLLHNAVRVMCWPVVQRLINLNPAVVDQLTSPQARPAHWSALMVLVDTNAVGDQEAYGAILTMLLEAMSLATLEARAANGNTVLHLAAGQGNFWTMRKIVWEIYHKASGNQAAFGLVSSLLNLPDRKGAGCVDLALRCNMNLANWLQRQWNAKALLPPPPRRDDWYSGQSRYYWR</sequence>
<feature type="domain" description="Tyrosine specific protein phosphatases" evidence="6">
    <location>
        <begin position="455"/>
        <end position="512"/>
    </location>
</feature>
<keyword evidence="8" id="KW-1185">Reference proteome</keyword>
<gene>
    <name evidence="7" type="ORF">SCF082_LOCUS48375</name>
</gene>
<organism evidence="7 8">
    <name type="scientific">Durusdinium trenchii</name>
    <dbReference type="NCBI Taxonomy" id="1381693"/>
    <lineage>
        <taxon>Eukaryota</taxon>
        <taxon>Sar</taxon>
        <taxon>Alveolata</taxon>
        <taxon>Dinophyceae</taxon>
        <taxon>Suessiales</taxon>
        <taxon>Symbiodiniaceae</taxon>
        <taxon>Durusdinium</taxon>
    </lineage>
</organism>
<protein>
    <recommendedName>
        <fullName evidence="2">protein-tyrosine-phosphatase</fullName>
        <ecNumber evidence="2">3.1.3.48</ecNumber>
    </recommendedName>
</protein>
<evidence type="ECO:0000313" key="7">
    <source>
        <dbReference type="EMBL" id="CAK9103582.1"/>
    </source>
</evidence>
<dbReference type="PANTHER" id="PTHR10159">
    <property type="entry name" value="DUAL SPECIFICITY PROTEIN PHOSPHATASE"/>
    <property type="match status" value="1"/>
</dbReference>
<evidence type="ECO:0000259" key="6">
    <source>
        <dbReference type="PROSITE" id="PS50056"/>
    </source>
</evidence>
<dbReference type="InterPro" id="IPR020422">
    <property type="entry name" value="TYR_PHOSPHATASE_DUAL_dom"/>
</dbReference>
<feature type="non-terminal residue" evidence="7">
    <location>
        <position position="1"/>
    </location>
</feature>
<evidence type="ECO:0000256" key="2">
    <source>
        <dbReference type="ARBA" id="ARBA00013064"/>
    </source>
</evidence>
<dbReference type="Pfam" id="PF00782">
    <property type="entry name" value="DSPc"/>
    <property type="match status" value="1"/>
</dbReference>
<proteinExistence type="inferred from homology"/>
<evidence type="ECO:0000256" key="1">
    <source>
        <dbReference type="ARBA" id="ARBA00008601"/>
    </source>
</evidence>
<dbReference type="Proteomes" id="UP001642464">
    <property type="component" value="Unassembled WGS sequence"/>
</dbReference>
<dbReference type="EC" id="3.1.3.48" evidence="2"/>
<evidence type="ECO:0000256" key="4">
    <source>
        <dbReference type="ARBA" id="ARBA00022912"/>
    </source>
</evidence>
<dbReference type="EMBL" id="CAXAMM010042213">
    <property type="protein sequence ID" value="CAK9103582.1"/>
    <property type="molecule type" value="Genomic_DNA"/>
</dbReference>
<feature type="compositionally biased region" description="Basic and acidic residues" evidence="5">
    <location>
        <begin position="668"/>
        <end position="678"/>
    </location>
</feature>
<dbReference type="InterPro" id="IPR000387">
    <property type="entry name" value="Tyr_Pase_dom"/>
</dbReference>
<dbReference type="SUPFAM" id="SSF48403">
    <property type="entry name" value="Ankyrin repeat"/>
    <property type="match status" value="1"/>
</dbReference>
<accession>A0ABP0RWC2</accession>
<dbReference type="PANTHER" id="PTHR10159:SF519">
    <property type="entry name" value="DUAL SPECIFICITY PROTEIN PHOSPHATASE MPK3"/>
    <property type="match status" value="1"/>
</dbReference>
<feature type="region of interest" description="Disordered" evidence="5">
    <location>
        <begin position="612"/>
        <end position="704"/>
    </location>
</feature>
<dbReference type="InterPro" id="IPR036770">
    <property type="entry name" value="Ankyrin_rpt-contain_sf"/>
</dbReference>
<evidence type="ECO:0000313" key="8">
    <source>
        <dbReference type="Proteomes" id="UP001642464"/>
    </source>
</evidence>
<feature type="compositionally biased region" description="Acidic residues" evidence="5">
    <location>
        <begin position="679"/>
        <end position="693"/>
    </location>
</feature>
<name>A0ABP0RWC2_9DINO</name>
<keyword evidence="3" id="KW-0378">Hydrolase</keyword>
<keyword evidence="4" id="KW-0904">Protein phosphatase</keyword>
<dbReference type="CDD" id="cd14498">
    <property type="entry name" value="DSP"/>
    <property type="match status" value="1"/>
</dbReference>
<feature type="compositionally biased region" description="Low complexity" evidence="5">
    <location>
        <begin position="627"/>
        <end position="636"/>
    </location>
</feature>
<dbReference type="Gene3D" id="1.25.40.20">
    <property type="entry name" value="Ankyrin repeat-containing domain"/>
    <property type="match status" value="1"/>
</dbReference>
<dbReference type="PROSITE" id="PS50056">
    <property type="entry name" value="TYR_PHOSPHATASE_2"/>
    <property type="match status" value="1"/>
</dbReference>
<dbReference type="SMART" id="SM00195">
    <property type="entry name" value="DSPc"/>
    <property type="match status" value="1"/>
</dbReference>